<dbReference type="Proteomes" id="UP000324629">
    <property type="component" value="Unassembled WGS sequence"/>
</dbReference>
<dbReference type="AlphaFoldDB" id="A0A5J4N8M4"/>
<comment type="similarity">
    <text evidence="1">Belongs to the peptidase C13 family.</text>
</comment>
<dbReference type="GO" id="GO:0005773">
    <property type="term" value="C:vacuole"/>
    <property type="evidence" value="ECO:0007669"/>
    <property type="project" value="GOC"/>
</dbReference>
<evidence type="ECO:0000256" key="2">
    <source>
        <dbReference type="SAM" id="SignalP"/>
    </source>
</evidence>
<sequence>MPTVSTGSTVVICLVVLTQAWSLQSFISHSDPEKNWAVLVAGPNRWCSYPHQVGVLYSKPMLFTNQSDVCHAYQILIGLGIPKENIITFMYDDIVNNTENPYPGKIFNDYDHKDVYAGVQIDYKGSNVSSEMFVRVMKGDTRLKAAGRKVLESLQHPVYFIMNMSVTVQGTGAVEQRLSLVWTGQKDTCRSVGKSNYDILDDNKLPSLKLLAKMRSPGQRVRFLLGLRLTWIDPLSKRQRRSTLN</sequence>
<dbReference type="GO" id="GO:0004197">
    <property type="term" value="F:cysteine-type endopeptidase activity"/>
    <property type="evidence" value="ECO:0007669"/>
    <property type="project" value="TreeGrafter"/>
</dbReference>
<proteinExistence type="inferred from homology"/>
<feature type="chain" id="PRO_5023918874" evidence="2">
    <location>
        <begin position="23"/>
        <end position="245"/>
    </location>
</feature>
<dbReference type="InterPro" id="IPR001096">
    <property type="entry name" value="Peptidase_C13"/>
</dbReference>
<evidence type="ECO:0000313" key="4">
    <source>
        <dbReference type="Proteomes" id="UP000324629"/>
    </source>
</evidence>
<accession>A0A5J4N8M4</accession>
<dbReference type="Pfam" id="PF01650">
    <property type="entry name" value="Peptidase_C13"/>
    <property type="match status" value="1"/>
</dbReference>
<feature type="signal peptide" evidence="2">
    <location>
        <begin position="1"/>
        <end position="22"/>
    </location>
</feature>
<dbReference type="EMBL" id="QNGE01006205">
    <property type="protein sequence ID" value="KAA3671559.1"/>
    <property type="molecule type" value="Genomic_DNA"/>
</dbReference>
<comment type="caution">
    <text evidence="3">The sequence shown here is derived from an EMBL/GenBank/DDBJ whole genome shotgun (WGS) entry which is preliminary data.</text>
</comment>
<gene>
    <name evidence="3" type="ORF">DEA37_0004640</name>
</gene>
<organism evidence="3 4">
    <name type="scientific">Paragonimus westermani</name>
    <dbReference type="NCBI Taxonomy" id="34504"/>
    <lineage>
        <taxon>Eukaryota</taxon>
        <taxon>Metazoa</taxon>
        <taxon>Spiralia</taxon>
        <taxon>Lophotrochozoa</taxon>
        <taxon>Platyhelminthes</taxon>
        <taxon>Trematoda</taxon>
        <taxon>Digenea</taxon>
        <taxon>Plagiorchiida</taxon>
        <taxon>Troglotremata</taxon>
        <taxon>Troglotrematidae</taxon>
        <taxon>Paragonimus</taxon>
    </lineage>
</organism>
<dbReference type="Gene3D" id="3.40.50.1460">
    <property type="match status" value="1"/>
</dbReference>
<dbReference type="GO" id="GO:0051603">
    <property type="term" value="P:proteolysis involved in protein catabolic process"/>
    <property type="evidence" value="ECO:0007669"/>
    <property type="project" value="TreeGrafter"/>
</dbReference>
<protein>
    <submittedName>
        <fullName evidence="3">Legumain</fullName>
    </submittedName>
</protein>
<keyword evidence="4" id="KW-1185">Reference proteome</keyword>
<dbReference type="PANTHER" id="PTHR12000">
    <property type="entry name" value="HEMOGLOBINASE FAMILY MEMBER"/>
    <property type="match status" value="1"/>
</dbReference>
<dbReference type="PRINTS" id="PR00776">
    <property type="entry name" value="HEMOGLOBNASE"/>
</dbReference>
<keyword evidence="2" id="KW-0732">Signal</keyword>
<name>A0A5J4N8M4_9TREM</name>
<evidence type="ECO:0000313" key="3">
    <source>
        <dbReference type="EMBL" id="KAA3671559.1"/>
    </source>
</evidence>
<dbReference type="PANTHER" id="PTHR12000:SF42">
    <property type="entry name" value="LEGUMAIN"/>
    <property type="match status" value="1"/>
</dbReference>
<evidence type="ECO:0000256" key="1">
    <source>
        <dbReference type="ARBA" id="ARBA00009941"/>
    </source>
</evidence>
<reference evidence="3 4" key="1">
    <citation type="journal article" date="2019" name="Gigascience">
        <title>Whole-genome sequence of the oriental lung fluke Paragonimus westermani.</title>
        <authorList>
            <person name="Oey H."/>
            <person name="Zakrzewski M."/>
            <person name="Narain K."/>
            <person name="Devi K.R."/>
            <person name="Agatsuma T."/>
            <person name="Nawaratna S."/>
            <person name="Gobert G.N."/>
            <person name="Jones M.K."/>
            <person name="Ragan M.A."/>
            <person name="McManus D.P."/>
            <person name="Krause L."/>
        </authorList>
    </citation>
    <scope>NUCLEOTIDE SEQUENCE [LARGE SCALE GENOMIC DNA]</scope>
    <source>
        <strain evidence="3 4">IND2009</strain>
    </source>
</reference>
<dbReference type="GO" id="GO:0006624">
    <property type="term" value="P:vacuolar protein processing"/>
    <property type="evidence" value="ECO:0007669"/>
    <property type="project" value="TreeGrafter"/>
</dbReference>